<protein>
    <submittedName>
        <fullName evidence="4">C2H2-type domain-containing protein</fullName>
    </submittedName>
</protein>
<feature type="compositionally biased region" description="Basic and acidic residues" evidence="1">
    <location>
        <begin position="231"/>
        <end position="249"/>
    </location>
</feature>
<reference evidence="2 3" key="2">
    <citation type="submission" date="2018-11" db="EMBL/GenBank/DDBJ databases">
        <authorList>
            <consortium name="Pathogen Informatics"/>
        </authorList>
    </citation>
    <scope>NUCLEOTIDE SEQUENCE [LARGE SCALE GENOMIC DNA]</scope>
</reference>
<evidence type="ECO:0000313" key="4">
    <source>
        <dbReference type="WBParaSite" id="BPAG_0001080801-mRNA-1"/>
    </source>
</evidence>
<gene>
    <name evidence="2" type="ORF">BPAG_LOCUS10770</name>
</gene>
<feature type="region of interest" description="Disordered" evidence="1">
    <location>
        <begin position="562"/>
        <end position="586"/>
    </location>
</feature>
<evidence type="ECO:0000256" key="1">
    <source>
        <dbReference type="SAM" id="MobiDB-lite"/>
    </source>
</evidence>
<dbReference type="WBParaSite" id="BPAG_0001080801-mRNA-1">
    <property type="protein sequence ID" value="BPAG_0001080801-mRNA-1"/>
    <property type="gene ID" value="BPAG_0001080801"/>
</dbReference>
<name>A0A0N4TQD9_BRUPA</name>
<dbReference type="AlphaFoldDB" id="A0A0N4TQD9"/>
<accession>A0A0N4TQD9</accession>
<reference evidence="4" key="1">
    <citation type="submission" date="2017-02" db="UniProtKB">
        <authorList>
            <consortium name="WormBaseParasite"/>
        </authorList>
    </citation>
    <scope>IDENTIFICATION</scope>
</reference>
<evidence type="ECO:0000313" key="2">
    <source>
        <dbReference type="EMBL" id="VDN91956.1"/>
    </source>
</evidence>
<keyword evidence="3" id="KW-1185">Reference proteome</keyword>
<sequence>MSSNDVKSYDRHFYHVIDLVIHLNLTCASPARSKCIIFIAHFRKAIEVVGWIELWCLASVDGGECKEAFDTYDDFEEHFCRKHLDLALFACGAKGCTAQFGTVLQIFRHLAICKRRGKKIKLLQYSDDALESLIALDRAKLLAVHCSVKRAKQANQLAEINGNITAEQAVESNVQCSFDGMDSSLDDDQIHISIIESPKIHVEDVELGPKERAVTPARQAAWRLKEQMLLKEQQKKNKPPEKVDGDTQKKQKKLPVKITDKTRISALINDNPKKAKRTSSHLQTMESGVSRNPVLGIMNSNMCFESTKHIVYTERRPKLLLDKNQDSISTIQKQPRIFESSLPAGPNNPSKIPGLSRLQPSFDVNSSRPPDYSDFLRNPVINPTLHEISLPLPPILALESSPVQPSDGRQSNVGNNHTFTKTALVTQPNSEINVQQKLGYRKSPGILRTARIKFSKRLKECKVLDHLEMSTTQTKELQQAAGGALLTRKHSERSEMKSSVRLEGEEITVELTKFKNNANLISLSSDKDCGGKEDEKYGETIPVLLNLFSNNGTAEPVMFDPRIMPKSHISDKSRNDRRNSEGKVVQEKKMEIYSGCNNCYDSSGSEKKR</sequence>
<dbReference type="Proteomes" id="UP000278627">
    <property type="component" value="Unassembled WGS sequence"/>
</dbReference>
<proteinExistence type="predicted"/>
<feature type="region of interest" description="Disordered" evidence="1">
    <location>
        <begin position="231"/>
        <end position="254"/>
    </location>
</feature>
<organism evidence="4">
    <name type="scientific">Brugia pahangi</name>
    <name type="common">Filarial nematode worm</name>
    <dbReference type="NCBI Taxonomy" id="6280"/>
    <lineage>
        <taxon>Eukaryota</taxon>
        <taxon>Metazoa</taxon>
        <taxon>Ecdysozoa</taxon>
        <taxon>Nematoda</taxon>
        <taxon>Chromadorea</taxon>
        <taxon>Rhabditida</taxon>
        <taxon>Spirurina</taxon>
        <taxon>Spiruromorpha</taxon>
        <taxon>Filarioidea</taxon>
        <taxon>Onchocercidae</taxon>
        <taxon>Brugia</taxon>
    </lineage>
</organism>
<feature type="compositionally biased region" description="Basic and acidic residues" evidence="1">
    <location>
        <begin position="568"/>
        <end position="586"/>
    </location>
</feature>
<dbReference type="EMBL" id="UZAD01013199">
    <property type="protein sequence ID" value="VDN91956.1"/>
    <property type="molecule type" value="Genomic_DNA"/>
</dbReference>
<evidence type="ECO:0000313" key="3">
    <source>
        <dbReference type="Proteomes" id="UP000278627"/>
    </source>
</evidence>